<dbReference type="Proteomes" id="UP001155241">
    <property type="component" value="Unassembled WGS sequence"/>
</dbReference>
<dbReference type="CDD" id="cd08504">
    <property type="entry name" value="PBP2_OppA"/>
    <property type="match status" value="1"/>
</dbReference>
<dbReference type="EMBL" id="JAMXLR010000003">
    <property type="protein sequence ID" value="MCO6042378.1"/>
    <property type="molecule type" value="Genomic_DNA"/>
</dbReference>
<dbReference type="GO" id="GO:0015833">
    <property type="term" value="P:peptide transport"/>
    <property type="evidence" value="ECO:0007669"/>
    <property type="project" value="TreeGrafter"/>
</dbReference>
<feature type="domain" description="Solute-binding protein family 5" evidence="1">
    <location>
        <begin position="85"/>
        <end position="547"/>
    </location>
</feature>
<dbReference type="AlphaFoldDB" id="A0A9X2F625"/>
<dbReference type="Gene3D" id="3.10.105.10">
    <property type="entry name" value="Dipeptide-binding Protein, Domain 3"/>
    <property type="match status" value="1"/>
</dbReference>
<proteinExistence type="predicted"/>
<dbReference type="GO" id="GO:1904680">
    <property type="term" value="F:peptide transmembrane transporter activity"/>
    <property type="evidence" value="ECO:0007669"/>
    <property type="project" value="TreeGrafter"/>
</dbReference>
<organism evidence="2 3">
    <name type="scientific">Aeoliella straminimaris</name>
    <dbReference type="NCBI Taxonomy" id="2954799"/>
    <lineage>
        <taxon>Bacteria</taxon>
        <taxon>Pseudomonadati</taxon>
        <taxon>Planctomycetota</taxon>
        <taxon>Planctomycetia</taxon>
        <taxon>Pirellulales</taxon>
        <taxon>Lacipirellulaceae</taxon>
        <taxon>Aeoliella</taxon>
    </lineage>
</organism>
<protein>
    <submittedName>
        <fullName evidence="2">Peptide ABC transporter substrate-binding protein</fullName>
    </submittedName>
</protein>
<dbReference type="RefSeq" id="WP_252850479.1">
    <property type="nucleotide sequence ID" value="NZ_JAMXLR010000003.1"/>
</dbReference>
<dbReference type="InterPro" id="IPR000914">
    <property type="entry name" value="SBP_5_dom"/>
</dbReference>
<dbReference type="PANTHER" id="PTHR30290">
    <property type="entry name" value="PERIPLASMIC BINDING COMPONENT OF ABC TRANSPORTER"/>
    <property type="match status" value="1"/>
</dbReference>
<dbReference type="GO" id="GO:0043190">
    <property type="term" value="C:ATP-binding cassette (ABC) transporter complex"/>
    <property type="evidence" value="ECO:0007669"/>
    <property type="project" value="InterPro"/>
</dbReference>
<dbReference type="Pfam" id="PF00496">
    <property type="entry name" value="SBP_bac_5"/>
    <property type="match status" value="1"/>
</dbReference>
<dbReference type="InterPro" id="IPR030678">
    <property type="entry name" value="Peptide/Ni-bd"/>
</dbReference>
<dbReference type="InterPro" id="IPR039424">
    <property type="entry name" value="SBP_5"/>
</dbReference>
<dbReference type="PIRSF" id="PIRSF002741">
    <property type="entry name" value="MppA"/>
    <property type="match status" value="1"/>
</dbReference>
<name>A0A9X2F625_9BACT</name>
<dbReference type="GO" id="GO:0030288">
    <property type="term" value="C:outer membrane-bounded periplasmic space"/>
    <property type="evidence" value="ECO:0007669"/>
    <property type="project" value="UniProtKB-ARBA"/>
</dbReference>
<sequence length="639" mass="73427">MKLRNNLPAIVLVTLLLGGVAWSLTASRLPPADFTFNNHTEIKTVDPALVSGQPEGRVINGLFEGLVRLTPQERLPVTGGPEEWPGTAERWEISEDQKTYTFHIREDARWSNGDPVTAEDYRYSMRRFLSPITAAEYAKQGWYLKNGKKYNSAGAYLEPGDRVEVELNLKPGEHETRIGQLVKGVLVRKDPPEMPEDEEERDKITQRFYIDVDGEERCYVIGDASRGDEIPNDAEPCRMVTLDFDEVGIRVVDDRTLVTELENPTPFWLQLLGFYPLFPVHRGCLEEHGAPDWTRPENIVTNGPYRIGFRRPRDRVRLVKNESYWNKDNVRLETIDALCVEKSTTSLNMYMLGDVDWIEEPPPNLIREFMNADPPRDDFNPAPQLGTYYYKFNVERGPLADKRVRQALALALDREEIIRTAVRGPQKPGYSLVPPGVVGYTSPEIPHSDPQRARELLAEAGYPGGQGFESLEILYNTHEAHKAVAELVRKQWQRELGITVTLRNEAWPAYQDRLRMSQFDVGRQAWIADYNDANTFLDMYVSDNENNQTNWANDEYDRLISAAEAESDEQKRAELLYQAEEILLDEVPLVPIYYYFSRNMVKPHVRGFYNNLQDFHPLHAMWIDDEPGVVNEYMQGAER</sequence>
<keyword evidence="3" id="KW-1185">Reference proteome</keyword>
<dbReference type="FunFam" id="3.10.105.10:FF:000001">
    <property type="entry name" value="Oligopeptide ABC transporter, oligopeptide-binding protein"/>
    <property type="match status" value="1"/>
</dbReference>
<dbReference type="Gene3D" id="3.90.76.10">
    <property type="entry name" value="Dipeptide-binding Protein, Domain 1"/>
    <property type="match status" value="1"/>
</dbReference>
<dbReference type="Gene3D" id="3.40.190.10">
    <property type="entry name" value="Periplasmic binding protein-like II"/>
    <property type="match status" value="2"/>
</dbReference>
<gene>
    <name evidence="2" type="ORF">NG895_00520</name>
</gene>
<reference evidence="2" key="1">
    <citation type="submission" date="2022-06" db="EMBL/GenBank/DDBJ databases">
        <title>Aeoliella straminimaris, a novel planctomycete from sediments.</title>
        <authorList>
            <person name="Vitorino I.R."/>
            <person name="Lage O.M."/>
        </authorList>
    </citation>
    <scope>NUCLEOTIDE SEQUENCE</scope>
    <source>
        <strain evidence="2">ICT_H6.2</strain>
    </source>
</reference>
<dbReference type="SUPFAM" id="SSF53850">
    <property type="entry name" value="Periplasmic binding protein-like II"/>
    <property type="match status" value="1"/>
</dbReference>
<evidence type="ECO:0000313" key="3">
    <source>
        <dbReference type="Proteomes" id="UP001155241"/>
    </source>
</evidence>
<accession>A0A9X2F625</accession>
<comment type="caution">
    <text evidence="2">The sequence shown here is derived from an EMBL/GenBank/DDBJ whole genome shotgun (WGS) entry which is preliminary data.</text>
</comment>
<evidence type="ECO:0000259" key="1">
    <source>
        <dbReference type="Pfam" id="PF00496"/>
    </source>
</evidence>
<dbReference type="PANTHER" id="PTHR30290:SF83">
    <property type="entry name" value="ABC TRANSPORTER SUBSTRATE-BINDING PROTEIN"/>
    <property type="match status" value="1"/>
</dbReference>
<evidence type="ECO:0000313" key="2">
    <source>
        <dbReference type="EMBL" id="MCO6042378.1"/>
    </source>
</evidence>